<organism evidence="1 2">
    <name type="scientific">Gasterosteus aculeatus aculeatus</name>
    <name type="common">three-spined stickleback</name>
    <dbReference type="NCBI Taxonomy" id="481459"/>
    <lineage>
        <taxon>Eukaryota</taxon>
        <taxon>Metazoa</taxon>
        <taxon>Chordata</taxon>
        <taxon>Craniata</taxon>
        <taxon>Vertebrata</taxon>
        <taxon>Euteleostomi</taxon>
        <taxon>Actinopterygii</taxon>
        <taxon>Neopterygii</taxon>
        <taxon>Teleostei</taxon>
        <taxon>Neoteleostei</taxon>
        <taxon>Acanthomorphata</taxon>
        <taxon>Eupercaria</taxon>
        <taxon>Perciformes</taxon>
        <taxon>Cottioidei</taxon>
        <taxon>Gasterosteales</taxon>
        <taxon>Gasterosteidae</taxon>
        <taxon>Gasterosteus</taxon>
    </lineage>
</organism>
<reference evidence="1" key="3">
    <citation type="submission" date="2025-09" db="UniProtKB">
        <authorList>
            <consortium name="Ensembl"/>
        </authorList>
    </citation>
    <scope>IDENTIFICATION</scope>
</reference>
<dbReference type="PANTHER" id="PTHR48424:SF3">
    <property type="entry name" value="DYNEIN LIGHT CHAIN-RELATED"/>
    <property type="match status" value="1"/>
</dbReference>
<accession>A0AAQ4Q7R1</accession>
<evidence type="ECO:0008006" key="3">
    <source>
        <dbReference type="Google" id="ProtNLM"/>
    </source>
</evidence>
<reference evidence="1" key="2">
    <citation type="submission" date="2025-08" db="UniProtKB">
        <authorList>
            <consortium name="Ensembl"/>
        </authorList>
    </citation>
    <scope>IDENTIFICATION</scope>
</reference>
<dbReference type="PANTHER" id="PTHR48424">
    <property type="entry name" value="DYNEIN LIGHT CHAIN-RELATED"/>
    <property type="match status" value="1"/>
</dbReference>
<evidence type="ECO:0000313" key="2">
    <source>
        <dbReference type="Proteomes" id="UP000007635"/>
    </source>
</evidence>
<dbReference type="Proteomes" id="UP000007635">
    <property type="component" value="Chromosome XIII"/>
</dbReference>
<protein>
    <recommendedName>
        <fullName evidence="3">Dynein light chain</fullName>
    </recommendedName>
</protein>
<keyword evidence="2" id="KW-1185">Reference proteome</keyword>
<evidence type="ECO:0000313" key="1">
    <source>
        <dbReference type="Ensembl" id="ENSGACP00000046333.1"/>
    </source>
</evidence>
<proteinExistence type="predicted"/>
<dbReference type="Ensembl" id="ENSGACT00000038244.1">
    <property type="protein sequence ID" value="ENSGACP00000046333.1"/>
    <property type="gene ID" value="ENSGACG00000033831.1"/>
</dbReference>
<name>A0AAQ4Q7R1_GASAC</name>
<dbReference type="AlphaFoldDB" id="A0AAQ4Q7R1"/>
<sequence>MFLQDGHLTQVEVDEMLGLVSHVAAKVPPNDAVPGWIVFLVKLLEEKKKYTSVCQIVIYVFLNVVLLQSLRGTLNGVLLHVLRHVGIFDNSFAIQPPSSNVIWMTAT</sequence>
<reference evidence="1 2" key="1">
    <citation type="journal article" date="2021" name="G3 (Bethesda)">
        <title>Improved contiguity of the threespine stickleback genome using long-read sequencing.</title>
        <authorList>
            <person name="Nath S."/>
            <person name="Shaw D.E."/>
            <person name="White M.A."/>
        </authorList>
    </citation>
    <scope>NUCLEOTIDE SEQUENCE [LARGE SCALE GENOMIC DNA]</scope>
    <source>
        <strain evidence="1 2">Lake Benthic</strain>
    </source>
</reference>
<dbReference type="GeneTree" id="ENSGT01100000263793"/>